<dbReference type="InterPro" id="IPR038713">
    <property type="entry name" value="Terminase_Gp1_N_sf"/>
</dbReference>
<proteinExistence type="predicted"/>
<comment type="caution">
    <text evidence="3">The sequence shown here is derived from an EMBL/GenBank/DDBJ whole genome shotgun (WGS) entry which is preliminary data.</text>
</comment>
<evidence type="ECO:0000313" key="3">
    <source>
        <dbReference type="EMBL" id="KUG26761.1"/>
    </source>
</evidence>
<dbReference type="Gene3D" id="1.10.10.1400">
    <property type="entry name" value="Terminase, small subunit, N-terminal DNA-binding domain, HTH motif"/>
    <property type="match status" value="1"/>
</dbReference>
<organism evidence="3">
    <name type="scientific">hydrocarbon metagenome</name>
    <dbReference type="NCBI Taxonomy" id="938273"/>
    <lineage>
        <taxon>unclassified sequences</taxon>
        <taxon>metagenomes</taxon>
        <taxon>ecological metagenomes</taxon>
    </lineage>
</organism>
<keyword evidence="1" id="KW-1188">Viral release from host cell</keyword>
<dbReference type="GO" id="GO:0051276">
    <property type="term" value="P:chromosome organization"/>
    <property type="evidence" value="ECO:0007669"/>
    <property type="project" value="InterPro"/>
</dbReference>
<dbReference type="AlphaFoldDB" id="A0A0W8G166"/>
<evidence type="ECO:0000256" key="2">
    <source>
        <dbReference type="ARBA" id="ARBA00023219"/>
    </source>
</evidence>
<name>A0A0W8G166_9ZZZZ</name>
<protein>
    <submittedName>
        <fullName evidence="3">Phage terminase, small subunit</fullName>
    </submittedName>
</protein>
<dbReference type="InterPro" id="IPR005335">
    <property type="entry name" value="Terminase_ssu"/>
</dbReference>
<gene>
    <name evidence="3" type="ORF">ASZ90_003390</name>
</gene>
<dbReference type="InterPro" id="IPR052404">
    <property type="entry name" value="SPP1-like_terminase"/>
</dbReference>
<evidence type="ECO:0000256" key="1">
    <source>
        <dbReference type="ARBA" id="ARBA00022612"/>
    </source>
</evidence>
<dbReference type="Pfam" id="PF03592">
    <property type="entry name" value="Terminase_2"/>
    <property type="match status" value="1"/>
</dbReference>
<accession>A0A0W8G166</accession>
<dbReference type="PANTHER" id="PTHR41328">
    <property type="entry name" value="TERMINASE SMALL SUBUNIT-RELATED"/>
    <property type="match status" value="1"/>
</dbReference>
<dbReference type="EMBL" id="LNQE01000410">
    <property type="protein sequence ID" value="KUG26761.1"/>
    <property type="molecule type" value="Genomic_DNA"/>
</dbReference>
<reference evidence="3" key="1">
    <citation type="journal article" date="2015" name="Proc. Natl. Acad. Sci. U.S.A.">
        <title>Networks of energetic and metabolic interactions define dynamics in microbial communities.</title>
        <authorList>
            <person name="Embree M."/>
            <person name="Liu J.K."/>
            <person name="Al-Bassam M.M."/>
            <person name="Zengler K."/>
        </authorList>
    </citation>
    <scope>NUCLEOTIDE SEQUENCE</scope>
</reference>
<sequence>MKKGLTDKQKRFVEEYCIDFNKTQAAIRAGYSKNRAAEIGGQNYRKLHVKKAIDQRIKRRKKKLEITEKEIIAELAKIGFSDMSKYYEPGFELKDITTLPNEFTAAIKEVVKIDNDKGTRIGIKFYAKVQALELLGKHLGMWNADQSDKDWNITIDYITKPKLK</sequence>
<keyword evidence="2" id="KW-0231">Viral genome packaging</keyword>
<dbReference type="PANTHER" id="PTHR41328:SF2">
    <property type="entry name" value="TERMINASE SMALL SUBUNIT"/>
    <property type="match status" value="1"/>
</dbReference>